<dbReference type="InterPro" id="IPR029526">
    <property type="entry name" value="PGBD"/>
</dbReference>
<feature type="region of interest" description="Disordered" evidence="1">
    <location>
        <begin position="1"/>
        <end position="26"/>
    </location>
</feature>
<gene>
    <name evidence="3" type="ORF">EVAR_67487_1</name>
</gene>
<dbReference type="Proteomes" id="UP000299102">
    <property type="component" value="Unassembled WGS sequence"/>
</dbReference>
<dbReference type="PANTHER" id="PTHR46599">
    <property type="entry name" value="PIGGYBAC TRANSPOSABLE ELEMENT-DERIVED PROTEIN 4"/>
    <property type="match status" value="1"/>
</dbReference>
<protein>
    <recommendedName>
        <fullName evidence="2">PiggyBac transposable element-derived protein domain-containing protein</fullName>
    </recommendedName>
</protein>
<name>A0A4C1ZIK7_EUMVA</name>
<dbReference type="STRING" id="151549.A0A4C1ZIK7"/>
<sequence length="403" mass="46250">MSSARLLSPRRTRNVKRRALSSRGSHRPHQRYVVTYFSEEDEIVFDLSGEEFDVAPEDKEPDSELEENDAGSTSSDSKMDVPLCTLTTVPVEGTYRDEELMAFRGCCKFRQYLLSKPAKYDIKIFALVDAATYYSLNLEIYAGDQPQGDYKTCVPEKFKAGKREEYSSILGFQHGLTLVSYVPRHRKNVFLLSSLHHQMEIDLAMGAKQKPEIISFYNRTKSGMDNVDKLTRSYDVSQVKSNRKSFIKSLASALLEPHLQSRKNNPRLSKDIRKRIAERADDQDCPPLKKSTPGIKRRCHVCPVKKDRKTQYIYFQKYLADLDVVFRKLERFGLRVNRNKSVFSRSSVKFIGHVPVPGGFQIDPEKDSAITASEYKTPKALSANVELIQALYNRIRRDRLSHN</sequence>
<comment type="caution">
    <text evidence="3">The sequence shown here is derived from an EMBL/GenBank/DDBJ whole genome shotgun (WGS) entry which is preliminary data.</text>
</comment>
<dbReference type="SUPFAM" id="SSF56672">
    <property type="entry name" value="DNA/RNA polymerases"/>
    <property type="match status" value="1"/>
</dbReference>
<evidence type="ECO:0000313" key="3">
    <source>
        <dbReference type="EMBL" id="GBP86447.1"/>
    </source>
</evidence>
<feature type="compositionally biased region" description="Acidic residues" evidence="1">
    <location>
        <begin position="55"/>
        <end position="69"/>
    </location>
</feature>
<dbReference type="GO" id="GO:0071897">
    <property type="term" value="P:DNA biosynthetic process"/>
    <property type="evidence" value="ECO:0007669"/>
    <property type="project" value="UniProtKB-ARBA"/>
</dbReference>
<dbReference type="Gene3D" id="3.30.70.270">
    <property type="match status" value="1"/>
</dbReference>
<evidence type="ECO:0000313" key="4">
    <source>
        <dbReference type="Proteomes" id="UP000299102"/>
    </source>
</evidence>
<dbReference type="EMBL" id="BGZK01001796">
    <property type="protein sequence ID" value="GBP86447.1"/>
    <property type="molecule type" value="Genomic_DNA"/>
</dbReference>
<accession>A0A4C1ZIK7</accession>
<organism evidence="3 4">
    <name type="scientific">Eumeta variegata</name>
    <name type="common">Bagworm moth</name>
    <name type="synonym">Eumeta japonica</name>
    <dbReference type="NCBI Taxonomy" id="151549"/>
    <lineage>
        <taxon>Eukaryota</taxon>
        <taxon>Metazoa</taxon>
        <taxon>Ecdysozoa</taxon>
        <taxon>Arthropoda</taxon>
        <taxon>Hexapoda</taxon>
        <taxon>Insecta</taxon>
        <taxon>Pterygota</taxon>
        <taxon>Neoptera</taxon>
        <taxon>Endopterygota</taxon>
        <taxon>Lepidoptera</taxon>
        <taxon>Glossata</taxon>
        <taxon>Ditrysia</taxon>
        <taxon>Tineoidea</taxon>
        <taxon>Psychidae</taxon>
        <taxon>Oiketicinae</taxon>
        <taxon>Eumeta</taxon>
    </lineage>
</organism>
<dbReference type="PANTHER" id="PTHR46599:SF3">
    <property type="entry name" value="PIGGYBAC TRANSPOSABLE ELEMENT-DERIVED PROTEIN 4"/>
    <property type="match status" value="1"/>
</dbReference>
<dbReference type="InterPro" id="IPR043502">
    <property type="entry name" value="DNA/RNA_pol_sf"/>
</dbReference>
<dbReference type="InterPro" id="IPR043128">
    <property type="entry name" value="Rev_trsase/Diguanyl_cyclase"/>
</dbReference>
<evidence type="ECO:0000259" key="2">
    <source>
        <dbReference type="Pfam" id="PF13843"/>
    </source>
</evidence>
<feature type="compositionally biased region" description="Basic residues" evidence="1">
    <location>
        <begin position="8"/>
        <end position="26"/>
    </location>
</feature>
<feature type="region of interest" description="Disordered" evidence="1">
    <location>
        <begin position="55"/>
        <end position="78"/>
    </location>
</feature>
<reference evidence="3 4" key="1">
    <citation type="journal article" date="2019" name="Commun. Biol.">
        <title>The bagworm genome reveals a unique fibroin gene that provides high tensile strength.</title>
        <authorList>
            <person name="Kono N."/>
            <person name="Nakamura H."/>
            <person name="Ohtoshi R."/>
            <person name="Tomita M."/>
            <person name="Numata K."/>
            <person name="Arakawa K."/>
        </authorList>
    </citation>
    <scope>NUCLEOTIDE SEQUENCE [LARGE SCALE GENOMIC DNA]</scope>
</reference>
<evidence type="ECO:0000256" key="1">
    <source>
        <dbReference type="SAM" id="MobiDB-lite"/>
    </source>
</evidence>
<dbReference type="Pfam" id="PF13843">
    <property type="entry name" value="DDE_Tnp_1_7"/>
    <property type="match status" value="1"/>
</dbReference>
<dbReference type="OrthoDB" id="10057959at2759"/>
<proteinExistence type="predicted"/>
<feature type="domain" description="PiggyBac transposable element-derived protein" evidence="2">
    <location>
        <begin position="97"/>
        <end position="148"/>
    </location>
</feature>
<dbReference type="AlphaFoldDB" id="A0A4C1ZIK7"/>
<keyword evidence="4" id="KW-1185">Reference proteome</keyword>